<dbReference type="AlphaFoldDB" id="A0ABD3RYB0"/>
<name>A0ABD3RYB0_9STRA</name>
<organism evidence="1 2">
    <name type="scientific">Cyclostephanos tholiformis</name>
    <dbReference type="NCBI Taxonomy" id="382380"/>
    <lineage>
        <taxon>Eukaryota</taxon>
        <taxon>Sar</taxon>
        <taxon>Stramenopiles</taxon>
        <taxon>Ochrophyta</taxon>
        <taxon>Bacillariophyta</taxon>
        <taxon>Coscinodiscophyceae</taxon>
        <taxon>Thalassiosirophycidae</taxon>
        <taxon>Stephanodiscales</taxon>
        <taxon>Stephanodiscaceae</taxon>
        <taxon>Cyclostephanos</taxon>
    </lineage>
</organism>
<sequence length="778" mass="86360">MKALESLGVSLVEVEVKKSTTTGRGDLVDDSRIAGRSTRENDDDGGVDCTSVTIERILHRQSDEKVAANMMASLRTLIKASSFIGCGSQKNPDMMAVVDDDDNDDSAVDDEREFERHCGIEEQRRWRDMCRWYHPFCGGGKLHTPTVYFSNDAADNGSGDSGGRKDIALPRHPASEGLKKLIDILHVMDCHCGDDLNDDEWDAIFSNDGTGDGEEMEGGEIRCEGTAVLRVGMRNRCRLVERVSSSLDVEITRVWASIDRASNAASSSVHFHPVDAIDKDDDPASARVYDDDGMYSTKNYNRLVNLEERICHARIATLIHRRRGDWQGAAELVIGYIVSSAPSLGAEHYPRLPPVLSTLVLEALLAPENYIPWNAGKAKDERVTTREGWFREFMSSMFLSFDAILLRALAYPICIAADMWRDRSFCDDDRIRDIAMIEHASFERIQRLDDGDWLCNPTPARMGIDEVMNVCGSVVDFDSSKMHAASIIACTVALLVSGEADEVIEYANDIVGVSKAHEGSAECGNLYLLPGCCLAYSSVMYRRWESMKLGSISGRHTAAAFTVQNRFSPILDSLVQHVKSNDWQAIDIIIQCCVILGDGPLLLKLVKKVAPCMIQTTIAQTRNSVSTRLSKLMASSIDASEIPTVRVINLRRRPDRALDFMACAVHKNQLISIKAPSRLRSKRLITLSRNKANASFISPSDEDEEYGGDYAFDGQCPRDELEKQLTQQLDGIGTLTDFVEDKWRPSELKAFDKVARGDFELVNTSMTEKACALSHIAR</sequence>
<evidence type="ECO:0000313" key="1">
    <source>
        <dbReference type="EMBL" id="KAL3817204.1"/>
    </source>
</evidence>
<proteinExistence type="predicted"/>
<evidence type="ECO:0000313" key="2">
    <source>
        <dbReference type="Proteomes" id="UP001530377"/>
    </source>
</evidence>
<dbReference type="EMBL" id="JALLPB020000115">
    <property type="protein sequence ID" value="KAL3817204.1"/>
    <property type="molecule type" value="Genomic_DNA"/>
</dbReference>
<reference evidence="1 2" key="1">
    <citation type="submission" date="2024-10" db="EMBL/GenBank/DDBJ databases">
        <title>Updated reference genomes for cyclostephanoid diatoms.</title>
        <authorList>
            <person name="Roberts W.R."/>
            <person name="Alverson A.J."/>
        </authorList>
    </citation>
    <scope>NUCLEOTIDE SEQUENCE [LARGE SCALE GENOMIC DNA]</scope>
    <source>
        <strain evidence="1 2">AJA228-03</strain>
    </source>
</reference>
<comment type="caution">
    <text evidence="1">The sequence shown here is derived from an EMBL/GenBank/DDBJ whole genome shotgun (WGS) entry which is preliminary data.</text>
</comment>
<accession>A0ABD3RYB0</accession>
<keyword evidence="2" id="KW-1185">Reference proteome</keyword>
<dbReference type="Proteomes" id="UP001530377">
    <property type="component" value="Unassembled WGS sequence"/>
</dbReference>
<gene>
    <name evidence="1" type="ORF">ACHAXA_001759</name>
</gene>
<protein>
    <submittedName>
        <fullName evidence="1">Uncharacterized protein</fullName>
    </submittedName>
</protein>